<evidence type="ECO:0000313" key="11">
    <source>
        <dbReference type="EMBL" id="MCX2524651.1"/>
    </source>
</evidence>
<keyword evidence="6 10" id="KW-0732">Signal</keyword>
<evidence type="ECO:0000313" key="12">
    <source>
        <dbReference type="Proteomes" id="UP001165678"/>
    </source>
</evidence>
<dbReference type="HAMAP" id="MF_00240">
    <property type="entry name" value="LolA"/>
    <property type="match status" value="1"/>
</dbReference>
<dbReference type="Gene3D" id="2.50.20.10">
    <property type="entry name" value="Lipoprotein localisation LolA/LolB/LppX"/>
    <property type="match status" value="1"/>
</dbReference>
<dbReference type="InterPro" id="IPR029046">
    <property type="entry name" value="LolA/LolB/LppX"/>
</dbReference>
<dbReference type="GO" id="GO:0030288">
    <property type="term" value="C:outer membrane-bounded periplasmic space"/>
    <property type="evidence" value="ECO:0007669"/>
    <property type="project" value="TreeGrafter"/>
</dbReference>
<evidence type="ECO:0000256" key="2">
    <source>
        <dbReference type="ARBA" id="ARBA00007615"/>
    </source>
</evidence>
<dbReference type="GO" id="GO:0044874">
    <property type="term" value="P:lipoprotein localization to outer membrane"/>
    <property type="evidence" value="ECO:0007669"/>
    <property type="project" value="UniProtKB-UniRule"/>
</dbReference>
<keyword evidence="5 10" id="KW-0813">Transport</keyword>
<organism evidence="11 12">
    <name type="scientific">Larsenimonas rhizosphaerae</name>
    <dbReference type="NCBI Taxonomy" id="2944682"/>
    <lineage>
        <taxon>Bacteria</taxon>
        <taxon>Pseudomonadati</taxon>
        <taxon>Pseudomonadota</taxon>
        <taxon>Gammaproteobacteria</taxon>
        <taxon>Oceanospirillales</taxon>
        <taxon>Halomonadaceae</taxon>
        <taxon>Larsenimonas</taxon>
    </lineage>
</organism>
<name>A0AA41ZM20_9GAMM</name>
<dbReference type="SUPFAM" id="SSF89392">
    <property type="entry name" value="Prokaryotic lipoproteins and lipoprotein localization factors"/>
    <property type="match status" value="1"/>
</dbReference>
<sequence length="210" mass="23308" precursor="true">MKFPNVMAAGLTALLISPLASADDNDVERLTKLLQPLNSYSADFKQEVVDQQGMSQQDSSGHMWLSRPGRFRWEVNSPYRQTVVSDGQKVYLYDPDLEQVTVRQLDERVTHTPALLLSGQTDQLARNYSVSSRQQGATEIFSLTPKSNDSLFESMQLTFTGEQLAGLQLSDSTGQQTDISFSNATPNARVAPDKFRFSIPDGADVIREGQ</sequence>
<keyword evidence="9 10" id="KW-0143">Chaperone</keyword>
<evidence type="ECO:0000256" key="4">
    <source>
        <dbReference type="ARBA" id="ARBA00014035"/>
    </source>
</evidence>
<evidence type="ECO:0000256" key="3">
    <source>
        <dbReference type="ARBA" id="ARBA00011245"/>
    </source>
</evidence>
<keyword evidence="12" id="KW-1185">Reference proteome</keyword>
<dbReference type="RefSeq" id="WP_250939494.1">
    <property type="nucleotide sequence ID" value="NZ_JAMLJK010000005.1"/>
</dbReference>
<dbReference type="Proteomes" id="UP001165678">
    <property type="component" value="Unassembled WGS sequence"/>
</dbReference>
<gene>
    <name evidence="10 11" type="primary">lolA</name>
    <name evidence="11" type="ORF">OQ287_10415</name>
</gene>
<keyword evidence="8 10" id="KW-0653">Protein transport</keyword>
<feature type="signal peptide" evidence="10">
    <location>
        <begin position="1"/>
        <end position="22"/>
    </location>
</feature>
<evidence type="ECO:0000256" key="7">
    <source>
        <dbReference type="ARBA" id="ARBA00022764"/>
    </source>
</evidence>
<dbReference type="Pfam" id="PF03548">
    <property type="entry name" value="LolA"/>
    <property type="match status" value="1"/>
</dbReference>
<dbReference type="EMBL" id="JAPIVE010000003">
    <property type="protein sequence ID" value="MCX2524651.1"/>
    <property type="molecule type" value="Genomic_DNA"/>
</dbReference>
<evidence type="ECO:0000256" key="9">
    <source>
        <dbReference type="ARBA" id="ARBA00023186"/>
    </source>
</evidence>
<dbReference type="CDD" id="cd16325">
    <property type="entry name" value="LolA"/>
    <property type="match status" value="1"/>
</dbReference>
<dbReference type="PANTHER" id="PTHR35869">
    <property type="entry name" value="OUTER-MEMBRANE LIPOPROTEIN CARRIER PROTEIN"/>
    <property type="match status" value="1"/>
</dbReference>
<keyword evidence="11" id="KW-0449">Lipoprotein</keyword>
<dbReference type="InterPro" id="IPR018323">
    <property type="entry name" value="OM_lipoprot_carrier_LolA_Pbac"/>
</dbReference>
<comment type="function">
    <text evidence="10">Participates in the translocation of lipoproteins from the inner membrane to the outer membrane. Only forms a complex with a lipoprotein if the residue after the N-terminal Cys is not an aspartate (The Asp acts as a targeting signal to indicate that the lipoprotein should stay in the inner membrane).</text>
</comment>
<evidence type="ECO:0000256" key="10">
    <source>
        <dbReference type="HAMAP-Rule" id="MF_00240"/>
    </source>
</evidence>
<protein>
    <recommendedName>
        <fullName evidence="4 10">Outer-membrane lipoprotein carrier protein</fullName>
    </recommendedName>
</protein>
<comment type="subcellular location">
    <subcellularLocation>
        <location evidence="1 10">Periplasm</location>
    </subcellularLocation>
</comment>
<proteinExistence type="inferred from homology"/>
<accession>A0AA41ZM20</accession>
<comment type="subunit">
    <text evidence="3 10">Monomer.</text>
</comment>
<keyword evidence="7 10" id="KW-0574">Periplasm</keyword>
<evidence type="ECO:0000256" key="6">
    <source>
        <dbReference type="ARBA" id="ARBA00022729"/>
    </source>
</evidence>
<feature type="chain" id="PRO_5041495663" description="Outer-membrane lipoprotein carrier protein" evidence="10">
    <location>
        <begin position="23"/>
        <end position="210"/>
    </location>
</feature>
<comment type="caution">
    <text evidence="11">The sequence shown here is derived from an EMBL/GenBank/DDBJ whole genome shotgun (WGS) entry which is preliminary data.</text>
</comment>
<reference evidence="11" key="1">
    <citation type="submission" date="2022-11" db="EMBL/GenBank/DDBJ databases">
        <title>Larsenimonas rhizosphaerae sp. nov., isolated from a tidal mudflat.</title>
        <authorList>
            <person name="Lee S.D."/>
            <person name="Kim I.S."/>
        </authorList>
    </citation>
    <scope>NUCLEOTIDE SEQUENCE</scope>
    <source>
        <strain evidence="11">GH2-1</strain>
    </source>
</reference>
<dbReference type="AlphaFoldDB" id="A0AA41ZM20"/>
<dbReference type="InterPro" id="IPR004564">
    <property type="entry name" value="OM_lipoprot_carrier_LolA-like"/>
</dbReference>
<dbReference type="NCBIfam" id="TIGR00547">
    <property type="entry name" value="lolA"/>
    <property type="match status" value="1"/>
</dbReference>
<evidence type="ECO:0000256" key="1">
    <source>
        <dbReference type="ARBA" id="ARBA00004418"/>
    </source>
</evidence>
<comment type="similarity">
    <text evidence="2 10">Belongs to the LolA family.</text>
</comment>
<dbReference type="PANTHER" id="PTHR35869:SF1">
    <property type="entry name" value="OUTER-MEMBRANE LIPOPROTEIN CARRIER PROTEIN"/>
    <property type="match status" value="1"/>
</dbReference>
<evidence type="ECO:0000256" key="8">
    <source>
        <dbReference type="ARBA" id="ARBA00022927"/>
    </source>
</evidence>
<evidence type="ECO:0000256" key="5">
    <source>
        <dbReference type="ARBA" id="ARBA00022448"/>
    </source>
</evidence>
<dbReference type="GO" id="GO:0042953">
    <property type="term" value="P:lipoprotein transport"/>
    <property type="evidence" value="ECO:0007669"/>
    <property type="project" value="InterPro"/>
</dbReference>